<protein>
    <submittedName>
        <fullName evidence="1">Uncharacterized protein</fullName>
    </submittedName>
</protein>
<accession>A0A6A6XXY5</accession>
<proteinExistence type="predicted"/>
<gene>
    <name evidence="1" type="ORF">K505DRAFT_194055</name>
</gene>
<name>A0A6A6XXY5_9PLEO</name>
<dbReference type="OrthoDB" id="3778180at2759"/>
<evidence type="ECO:0000313" key="1">
    <source>
        <dbReference type="EMBL" id="KAF2801123.1"/>
    </source>
</evidence>
<dbReference type="EMBL" id="MU001738">
    <property type="protein sequence ID" value="KAF2801123.1"/>
    <property type="molecule type" value="Genomic_DNA"/>
</dbReference>
<feature type="non-terminal residue" evidence="1">
    <location>
        <position position="242"/>
    </location>
</feature>
<dbReference type="Proteomes" id="UP000799757">
    <property type="component" value="Unassembled WGS sequence"/>
</dbReference>
<organism evidence="1 2">
    <name type="scientific">Melanomma pulvis-pyrius CBS 109.77</name>
    <dbReference type="NCBI Taxonomy" id="1314802"/>
    <lineage>
        <taxon>Eukaryota</taxon>
        <taxon>Fungi</taxon>
        <taxon>Dikarya</taxon>
        <taxon>Ascomycota</taxon>
        <taxon>Pezizomycotina</taxon>
        <taxon>Dothideomycetes</taxon>
        <taxon>Pleosporomycetidae</taxon>
        <taxon>Pleosporales</taxon>
        <taxon>Melanommataceae</taxon>
        <taxon>Melanomma</taxon>
    </lineage>
</organism>
<feature type="non-terminal residue" evidence="1">
    <location>
        <position position="1"/>
    </location>
</feature>
<keyword evidence="2" id="KW-1185">Reference proteome</keyword>
<reference evidence="1" key="1">
    <citation type="journal article" date="2020" name="Stud. Mycol.">
        <title>101 Dothideomycetes genomes: a test case for predicting lifestyles and emergence of pathogens.</title>
        <authorList>
            <person name="Haridas S."/>
            <person name="Albert R."/>
            <person name="Binder M."/>
            <person name="Bloem J."/>
            <person name="Labutti K."/>
            <person name="Salamov A."/>
            <person name="Andreopoulos B."/>
            <person name="Baker S."/>
            <person name="Barry K."/>
            <person name="Bills G."/>
            <person name="Bluhm B."/>
            <person name="Cannon C."/>
            <person name="Castanera R."/>
            <person name="Culley D."/>
            <person name="Daum C."/>
            <person name="Ezra D."/>
            <person name="Gonzalez J."/>
            <person name="Henrissat B."/>
            <person name="Kuo A."/>
            <person name="Liang C."/>
            <person name="Lipzen A."/>
            <person name="Lutzoni F."/>
            <person name="Magnuson J."/>
            <person name="Mondo S."/>
            <person name="Nolan M."/>
            <person name="Ohm R."/>
            <person name="Pangilinan J."/>
            <person name="Park H.-J."/>
            <person name="Ramirez L."/>
            <person name="Alfaro M."/>
            <person name="Sun H."/>
            <person name="Tritt A."/>
            <person name="Yoshinaga Y."/>
            <person name="Zwiers L.-H."/>
            <person name="Turgeon B."/>
            <person name="Goodwin S."/>
            <person name="Spatafora J."/>
            <person name="Crous P."/>
            <person name="Grigoriev I."/>
        </authorList>
    </citation>
    <scope>NUCLEOTIDE SEQUENCE</scope>
    <source>
        <strain evidence="1">CBS 109.77</strain>
    </source>
</reference>
<sequence>KAPKAGKVYYLPAGNLVPGTSIVHAQKRQEGFFRHPVLVVLADEIYAHFYALTRIPPVAVRDLKMCLRMGRTSVDEGPDVLKLAKDSGPMAHETWVNLEQRFKMEQHYLMDWSVDVRVDPVERFKLLDRVDWLEAEQNRYIYKPLPRDLRALIPGTVLMLKNPRGSATLGAPVVILENQFPRFRFLRIKEVGNNPMWDEPLSERFSRSRRNCLVIERNPRPGHDGTPVMLLTAESPDLREPS</sequence>
<dbReference type="AlphaFoldDB" id="A0A6A6XXY5"/>
<evidence type="ECO:0000313" key="2">
    <source>
        <dbReference type="Proteomes" id="UP000799757"/>
    </source>
</evidence>